<evidence type="ECO:0000313" key="2">
    <source>
        <dbReference type="EMBL" id="KAJ7753779.1"/>
    </source>
</evidence>
<organism evidence="2 3">
    <name type="scientific">Mycena metata</name>
    <dbReference type="NCBI Taxonomy" id="1033252"/>
    <lineage>
        <taxon>Eukaryota</taxon>
        <taxon>Fungi</taxon>
        <taxon>Dikarya</taxon>
        <taxon>Basidiomycota</taxon>
        <taxon>Agaricomycotina</taxon>
        <taxon>Agaricomycetes</taxon>
        <taxon>Agaricomycetidae</taxon>
        <taxon>Agaricales</taxon>
        <taxon>Marasmiineae</taxon>
        <taxon>Mycenaceae</taxon>
        <taxon>Mycena</taxon>
    </lineage>
</organism>
<keyword evidence="3" id="KW-1185">Reference proteome</keyword>
<name>A0AAD7NBV7_9AGAR</name>
<evidence type="ECO:0000313" key="3">
    <source>
        <dbReference type="Proteomes" id="UP001215598"/>
    </source>
</evidence>
<sequence>MPLYEACLKEYTAEPRLNIGGVISGEDSPVKRPIRDHGVWARQLDGLTQFVPDSEMDSDAIDDHLAKHNSDRTSALFTIKAVRGKTPDASVTGEIEALTDKLDVWQQCTVGSLETVKVTSEPSPKWDHWSGSFSTMVAVAQKIGLSFDNGHHIARAKRTAARRNLAVEFKETQRAEDTRRDAEAAYSHERSQKRPKTKIPQSGLWRLFARLGQLGAVKCRQKVLGVAVTGTGTPQQVNWKTDLRKAKGGRGWASMCAEAGYGEMILWAVQVVDEEAGFGGRNN</sequence>
<protein>
    <submittedName>
        <fullName evidence="2">Uncharacterized protein</fullName>
    </submittedName>
</protein>
<dbReference type="AlphaFoldDB" id="A0AAD7NBV7"/>
<comment type="caution">
    <text evidence="2">The sequence shown here is derived from an EMBL/GenBank/DDBJ whole genome shotgun (WGS) entry which is preliminary data.</text>
</comment>
<dbReference type="Proteomes" id="UP001215598">
    <property type="component" value="Unassembled WGS sequence"/>
</dbReference>
<feature type="compositionally biased region" description="Basic and acidic residues" evidence="1">
    <location>
        <begin position="171"/>
        <end position="192"/>
    </location>
</feature>
<evidence type="ECO:0000256" key="1">
    <source>
        <dbReference type="SAM" id="MobiDB-lite"/>
    </source>
</evidence>
<reference evidence="2" key="1">
    <citation type="submission" date="2023-03" db="EMBL/GenBank/DDBJ databases">
        <title>Massive genome expansion in bonnet fungi (Mycena s.s.) driven by repeated elements and novel gene families across ecological guilds.</title>
        <authorList>
            <consortium name="Lawrence Berkeley National Laboratory"/>
            <person name="Harder C.B."/>
            <person name="Miyauchi S."/>
            <person name="Viragh M."/>
            <person name="Kuo A."/>
            <person name="Thoen E."/>
            <person name="Andreopoulos B."/>
            <person name="Lu D."/>
            <person name="Skrede I."/>
            <person name="Drula E."/>
            <person name="Henrissat B."/>
            <person name="Morin E."/>
            <person name="Kohler A."/>
            <person name="Barry K."/>
            <person name="LaButti K."/>
            <person name="Morin E."/>
            <person name="Salamov A."/>
            <person name="Lipzen A."/>
            <person name="Mereny Z."/>
            <person name="Hegedus B."/>
            <person name="Baldrian P."/>
            <person name="Stursova M."/>
            <person name="Weitz H."/>
            <person name="Taylor A."/>
            <person name="Grigoriev I.V."/>
            <person name="Nagy L.G."/>
            <person name="Martin F."/>
            <person name="Kauserud H."/>
        </authorList>
    </citation>
    <scope>NUCLEOTIDE SEQUENCE</scope>
    <source>
        <strain evidence="2">CBHHK182m</strain>
    </source>
</reference>
<dbReference type="EMBL" id="JARKIB010000054">
    <property type="protein sequence ID" value="KAJ7753779.1"/>
    <property type="molecule type" value="Genomic_DNA"/>
</dbReference>
<feature type="region of interest" description="Disordered" evidence="1">
    <location>
        <begin position="171"/>
        <end position="198"/>
    </location>
</feature>
<proteinExistence type="predicted"/>
<accession>A0AAD7NBV7</accession>
<gene>
    <name evidence="2" type="ORF">B0H16DRAFT_1459253</name>
</gene>